<name>D6WTA5_TRICA</name>
<comment type="subcellular location">
    <subcellularLocation>
        <location evidence="1 12">Mitochondrion inner membrane</location>
        <topology evidence="1 12">Multi-pass membrane protein</topology>
    </subcellularLocation>
</comment>
<organism evidence="13 14">
    <name type="scientific">Tribolium castaneum</name>
    <name type="common">Red flour beetle</name>
    <dbReference type="NCBI Taxonomy" id="7070"/>
    <lineage>
        <taxon>Eukaryota</taxon>
        <taxon>Metazoa</taxon>
        <taxon>Ecdysozoa</taxon>
        <taxon>Arthropoda</taxon>
        <taxon>Hexapoda</taxon>
        <taxon>Insecta</taxon>
        <taxon>Pterygota</taxon>
        <taxon>Neoptera</taxon>
        <taxon>Endopterygota</taxon>
        <taxon>Coleoptera</taxon>
        <taxon>Polyphaga</taxon>
        <taxon>Cucujiformia</taxon>
        <taxon>Tenebrionidae</taxon>
        <taxon>Tenebrionidae incertae sedis</taxon>
        <taxon>Tribolium</taxon>
    </lineage>
</organism>
<feature type="binding site" description="axial binding residue" evidence="11">
    <location>
        <position position="107"/>
    </location>
    <ligand>
        <name>heme b</name>
        <dbReference type="ChEBI" id="CHEBI:60344"/>
        <note>ligand shared with SDHC</note>
    </ligand>
    <ligandPart>
        <name>Fe</name>
        <dbReference type="ChEBI" id="CHEBI:18248"/>
    </ligandPart>
</feature>
<proteinExistence type="inferred from homology"/>
<accession>D6WTA5</accession>
<dbReference type="FunCoup" id="D6WTA5">
    <property type="interactions" value="675"/>
</dbReference>
<dbReference type="FunFam" id="1.20.1300.10:FF:000017">
    <property type="entry name" value="Succinate dehydrogenase [ubiquinone] cytochrome b small subunit"/>
    <property type="match status" value="1"/>
</dbReference>
<dbReference type="GO" id="GO:0020037">
    <property type="term" value="F:heme binding"/>
    <property type="evidence" value="ECO:0000318"/>
    <property type="project" value="GO_Central"/>
</dbReference>
<keyword evidence="9 12" id="KW-0472">Membrane</keyword>
<keyword evidence="12" id="KW-0249">Electron transport</keyword>
<comment type="similarity">
    <text evidence="2 12">Belongs to the CybS family.</text>
</comment>
<dbReference type="PhylomeDB" id="D6WTA5"/>
<dbReference type="InterPro" id="IPR007992">
    <property type="entry name" value="CybS"/>
</dbReference>
<keyword evidence="7 12" id="KW-1133">Transmembrane helix</keyword>
<dbReference type="GO" id="GO:0005743">
    <property type="term" value="C:mitochondrial inner membrane"/>
    <property type="evidence" value="ECO:0007669"/>
    <property type="project" value="UniProtKB-SubCell"/>
</dbReference>
<keyword evidence="5 12" id="KW-0999">Mitochondrion inner membrane</keyword>
<comment type="function">
    <text evidence="12">Membrane-anchoring subunit of succinate dehydrogenase (SDH) that is involved in complex II of the mitochondrial electron transport chain and is responsible for transferring electrons from succinate to ubiquinone (coenzyme Q).</text>
</comment>
<dbReference type="OrthoDB" id="18577at2759"/>
<sequence>MALALILRNAPKIQAGAFQQNLIKSSSILMVRDLAPAHKQHSTLSKPSHSLIAPQKFSQVRLMSADHSKLWPMEKALSVSMIALVPAAIAMPNIVFDNLLAVASVIHFHWGLEAVVVDYARPIVVGNILPKLALGLLYLISATTLGGLIYFNINDIGIGKTIRKFWAIKE</sequence>
<dbReference type="CDD" id="cd03496">
    <property type="entry name" value="SQR_TypeC_CybS"/>
    <property type="match status" value="1"/>
</dbReference>
<dbReference type="InParanoid" id="D6WTA5"/>
<dbReference type="HOGENOM" id="CLU_096618_1_0_1"/>
<keyword evidence="8 12" id="KW-0496">Mitochondrion</keyword>
<dbReference type="EMBL" id="KQ971352">
    <property type="protein sequence ID" value="EFA07507.1"/>
    <property type="molecule type" value="Genomic_DNA"/>
</dbReference>
<keyword evidence="4 12" id="KW-0812">Transmembrane</keyword>
<dbReference type="PANTHER" id="PTHR13337:SF2">
    <property type="entry name" value="SUCCINATE DEHYDROGENASE [UBIQUINONE] CYTOCHROME B SMALL SUBUNIT, MITOCHONDRIAL"/>
    <property type="match status" value="1"/>
</dbReference>
<reference evidence="13 14" key="2">
    <citation type="journal article" date="2010" name="Nucleic Acids Res.">
        <title>BeetleBase in 2010: revisions to provide comprehensive genomic information for Tribolium castaneum.</title>
        <authorList>
            <person name="Kim H.S."/>
            <person name="Murphy T."/>
            <person name="Xia J."/>
            <person name="Caragea D."/>
            <person name="Park Y."/>
            <person name="Beeman R.W."/>
            <person name="Lorenzen M.D."/>
            <person name="Butcher S."/>
            <person name="Manak J.R."/>
            <person name="Brown S.J."/>
        </authorList>
    </citation>
    <scope>GENOME REANNOTATION</scope>
    <source>
        <strain evidence="13 14">Georgia GA2</strain>
    </source>
</reference>
<keyword evidence="11" id="KW-0408">Iron</keyword>
<dbReference type="GO" id="GO:0045273">
    <property type="term" value="C:respiratory chain complex II (succinate dehydrogenase)"/>
    <property type="evidence" value="ECO:0000318"/>
    <property type="project" value="GO_Central"/>
</dbReference>
<dbReference type="Pfam" id="PF05328">
    <property type="entry name" value="CybS"/>
    <property type="match status" value="1"/>
</dbReference>
<keyword evidence="12" id="KW-0816">Tricarboxylic acid cycle</keyword>
<dbReference type="Gene3D" id="1.20.1300.10">
    <property type="entry name" value="Fumarate reductase/succinate dehydrogenase, transmembrane subunit"/>
    <property type="match status" value="1"/>
</dbReference>
<evidence type="ECO:0000256" key="11">
    <source>
        <dbReference type="PIRSR" id="PIRSR607992-2"/>
    </source>
</evidence>
<dbReference type="GO" id="GO:0006099">
    <property type="term" value="P:tricarboxylic acid cycle"/>
    <property type="evidence" value="ECO:0000318"/>
    <property type="project" value="GO_Central"/>
</dbReference>
<dbReference type="PANTHER" id="PTHR13337">
    <property type="entry name" value="SUCCINATE DEHYDROGENASE"/>
    <property type="match status" value="1"/>
</dbReference>
<keyword evidence="3 12" id="KW-0813">Transport</keyword>
<dbReference type="GO" id="GO:0048039">
    <property type="term" value="F:ubiquinone binding"/>
    <property type="evidence" value="ECO:0000318"/>
    <property type="project" value="GO_Central"/>
</dbReference>
<evidence type="ECO:0000256" key="8">
    <source>
        <dbReference type="ARBA" id="ARBA00023128"/>
    </source>
</evidence>
<comment type="caution">
    <text evidence="12">Lacks conserved residue(s) required for the propagation of feature annotation.</text>
</comment>
<keyword evidence="6 12" id="KW-0809">Transit peptide</keyword>
<feature type="transmembrane region" description="Helical" evidence="12">
    <location>
        <begin position="132"/>
        <end position="153"/>
    </location>
</feature>
<evidence type="ECO:0000256" key="9">
    <source>
        <dbReference type="ARBA" id="ARBA00023136"/>
    </source>
</evidence>
<evidence type="ECO:0000256" key="2">
    <source>
        <dbReference type="ARBA" id="ARBA00007294"/>
    </source>
</evidence>
<dbReference type="KEGG" id="tca:660493"/>
<evidence type="ECO:0000256" key="7">
    <source>
        <dbReference type="ARBA" id="ARBA00022989"/>
    </source>
</evidence>
<evidence type="ECO:0000256" key="6">
    <source>
        <dbReference type="ARBA" id="ARBA00022946"/>
    </source>
</evidence>
<evidence type="ECO:0000256" key="10">
    <source>
        <dbReference type="PIRSR" id="PIRSR607992-1"/>
    </source>
</evidence>
<gene>
    <name evidence="13" type="primary">AUGUSTUS-3.0.2_09618</name>
    <name evidence="13" type="ORF">TcasGA2_TC009618</name>
</gene>
<protein>
    <recommendedName>
        <fullName evidence="12">Succinate dehydrogenase [ubiquinone] cytochrome b small subunit</fullName>
    </recommendedName>
</protein>
<evidence type="ECO:0000256" key="4">
    <source>
        <dbReference type="ARBA" id="ARBA00022692"/>
    </source>
</evidence>
<evidence type="ECO:0000256" key="12">
    <source>
        <dbReference type="RuleBase" id="RU364031"/>
    </source>
</evidence>
<feature type="binding site" evidence="10">
    <location>
        <position position="119"/>
    </location>
    <ligand>
        <name>a ubiquinone</name>
        <dbReference type="ChEBI" id="CHEBI:16389"/>
        <note>ligand shared with IP/SDHB</note>
    </ligand>
</feature>
<keyword evidence="14" id="KW-1185">Reference proteome</keyword>
<feature type="transmembrane region" description="Helical" evidence="12">
    <location>
        <begin position="76"/>
        <end position="95"/>
    </location>
</feature>
<dbReference type="STRING" id="7070.D6WTA5"/>
<keyword evidence="11 12" id="KW-0479">Metal-binding</keyword>
<evidence type="ECO:0000256" key="1">
    <source>
        <dbReference type="ARBA" id="ARBA00004448"/>
    </source>
</evidence>
<dbReference type="OMA" id="IWIFERV"/>
<keyword evidence="12" id="KW-0349">Heme</keyword>
<dbReference type="InterPro" id="IPR034804">
    <property type="entry name" value="SQR/QFR_C/D"/>
</dbReference>
<reference evidence="13 14" key="1">
    <citation type="journal article" date="2008" name="Nature">
        <title>The genome of the model beetle and pest Tribolium castaneum.</title>
        <authorList>
            <consortium name="Tribolium Genome Sequencing Consortium"/>
            <person name="Richards S."/>
            <person name="Gibbs R.A."/>
            <person name="Weinstock G.M."/>
            <person name="Brown S.J."/>
            <person name="Denell R."/>
            <person name="Beeman R.W."/>
            <person name="Gibbs R."/>
            <person name="Beeman R.W."/>
            <person name="Brown S.J."/>
            <person name="Bucher G."/>
            <person name="Friedrich M."/>
            <person name="Grimmelikhuijzen C.J."/>
            <person name="Klingler M."/>
            <person name="Lorenzen M."/>
            <person name="Richards S."/>
            <person name="Roth S."/>
            <person name="Schroder R."/>
            <person name="Tautz D."/>
            <person name="Zdobnov E.M."/>
            <person name="Muzny D."/>
            <person name="Gibbs R.A."/>
            <person name="Weinstock G.M."/>
            <person name="Attaway T."/>
            <person name="Bell S."/>
            <person name="Buhay C.J."/>
            <person name="Chandrabose M.N."/>
            <person name="Chavez D."/>
            <person name="Clerk-Blankenburg K.P."/>
            <person name="Cree A."/>
            <person name="Dao M."/>
            <person name="Davis C."/>
            <person name="Chacko J."/>
            <person name="Dinh H."/>
            <person name="Dugan-Rocha S."/>
            <person name="Fowler G."/>
            <person name="Garner T.T."/>
            <person name="Garnes J."/>
            <person name="Gnirke A."/>
            <person name="Hawes A."/>
            <person name="Hernandez J."/>
            <person name="Hines S."/>
            <person name="Holder M."/>
            <person name="Hume J."/>
            <person name="Jhangiani S.N."/>
            <person name="Joshi V."/>
            <person name="Khan Z.M."/>
            <person name="Jackson L."/>
            <person name="Kovar C."/>
            <person name="Kowis A."/>
            <person name="Lee S."/>
            <person name="Lewis L.R."/>
            <person name="Margolis J."/>
            <person name="Morgan M."/>
            <person name="Nazareth L.V."/>
            <person name="Nguyen N."/>
            <person name="Okwuonu G."/>
            <person name="Parker D."/>
            <person name="Richards S."/>
            <person name="Ruiz S.J."/>
            <person name="Santibanez J."/>
            <person name="Savard J."/>
            <person name="Scherer S.E."/>
            <person name="Schneider B."/>
            <person name="Sodergren E."/>
            <person name="Tautz D."/>
            <person name="Vattahil S."/>
            <person name="Villasana D."/>
            <person name="White C.S."/>
            <person name="Wright R."/>
            <person name="Park Y."/>
            <person name="Beeman R.W."/>
            <person name="Lord J."/>
            <person name="Oppert B."/>
            <person name="Lorenzen M."/>
            <person name="Brown S."/>
            <person name="Wang L."/>
            <person name="Savard J."/>
            <person name="Tautz D."/>
            <person name="Richards S."/>
            <person name="Weinstock G."/>
            <person name="Gibbs R.A."/>
            <person name="Liu Y."/>
            <person name="Worley K."/>
            <person name="Weinstock G."/>
            <person name="Elsik C.G."/>
            <person name="Reese J.T."/>
            <person name="Elhaik E."/>
            <person name="Landan G."/>
            <person name="Graur D."/>
            <person name="Arensburger P."/>
            <person name="Atkinson P."/>
            <person name="Beeman R.W."/>
            <person name="Beidler J."/>
            <person name="Brown S.J."/>
            <person name="Demuth J.P."/>
            <person name="Drury D.W."/>
            <person name="Du Y.Z."/>
            <person name="Fujiwara H."/>
            <person name="Lorenzen M."/>
            <person name="Maselli V."/>
            <person name="Osanai M."/>
            <person name="Park Y."/>
            <person name="Robertson H.M."/>
            <person name="Tu Z."/>
            <person name="Wang J.J."/>
            <person name="Wang S."/>
            <person name="Richards S."/>
            <person name="Song H."/>
            <person name="Zhang L."/>
            <person name="Sodergren E."/>
            <person name="Werner D."/>
            <person name="Stanke M."/>
            <person name="Morgenstern B."/>
            <person name="Solovyev V."/>
            <person name="Kosarev P."/>
            <person name="Brown G."/>
            <person name="Chen H.C."/>
            <person name="Ermolaeva O."/>
            <person name="Hlavina W."/>
            <person name="Kapustin Y."/>
            <person name="Kiryutin B."/>
            <person name="Kitts P."/>
            <person name="Maglott D."/>
            <person name="Pruitt K."/>
            <person name="Sapojnikov V."/>
            <person name="Souvorov A."/>
            <person name="Mackey A.J."/>
            <person name="Waterhouse R.M."/>
            <person name="Wyder S."/>
            <person name="Zdobnov E.M."/>
            <person name="Zdobnov E.M."/>
            <person name="Wyder S."/>
            <person name="Kriventseva E.V."/>
            <person name="Kadowaki T."/>
            <person name="Bork P."/>
            <person name="Aranda M."/>
            <person name="Bao R."/>
            <person name="Beermann A."/>
            <person name="Berns N."/>
            <person name="Bolognesi R."/>
            <person name="Bonneton F."/>
            <person name="Bopp D."/>
            <person name="Brown S.J."/>
            <person name="Bucher G."/>
            <person name="Butts T."/>
            <person name="Chaumot A."/>
            <person name="Denell R.E."/>
            <person name="Ferrier D.E."/>
            <person name="Friedrich M."/>
            <person name="Gordon C.M."/>
            <person name="Jindra M."/>
            <person name="Klingler M."/>
            <person name="Lan Q."/>
            <person name="Lattorff H.M."/>
            <person name="Laudet V."/>
            <person name="von Levetsow C."/>
            <person name="Liu Z."/>
            <person name="Lutz R."/>
            <person name="Lynch J.A."/>
            <person name="da Fonseca R.N."/>
            <person name="Posnien N."/>
            <person name="Reuter R."/>
            <person name="Roth S."/>
            <person name="Savard J."/>
            <person name="Schinko J.B."/>
            <person name="Schmitt C."/>
            <person name="Schoppmeier M."/>
            <person name="Schroder R."/>
            <person name="Shippy T.D."/>
            <person name="Simonnet F."/>
            <person name="Marques-Souza H."/>
            <person name="Tautz D."/>
            <person name="Tomoyasu Y."/>
            <person name="Trauner J."/>
            <person name="Van der Zee M."/>
            <person name="Vervoort M."/>
            <person name="Wittkopp N."/>
            <person name="Wimmer E.A."/>
            <person name="Yang X."/>
            <person name="Jones A.K."/>
            <person name="Sattelle D.B."/>
            <person name="Ebert P.R."/>
            <person name="Nelson D."/>
            <person name="Scott J.G."/>
            <person name="Beeman R.W."/>
            <person name="Muthukrishnan S."/>
            <person name="Kramer K.J."/>
            <person name="Arakane Y."/>
            <person name="Beeman R.W."/>
            <person name="Zhu Q."/>
            <person name="Hogenkamp D."/>
            <person name="Dixit R."/>
            <person name="Oppert B."/>
            <person name="Jiang H."/>
            <person name="Zou Z."/>
            <person name="Marshall J."/>
            <person name="Elpidina E."/>
            <person name="Vinokurov K."/>
            <person name="Oppert C."/>
            <person name="Zou Z."/>
            <person name="Evans J."/>
            <person name="Lu Z."/>
            <person name="Zhao P."/>
            <person name="Sumathipala N."/>
            <person name="Altincicek B."/>
            <person name="Vilcinskas A."/>
            <person name="Williams M."/>
            <person name="Hultmark D."/>
            <person name="Hetru C."/>
            <person name="Jiang H."/>
            <person name="Grimmelikhuijzen C.J."/>
            <person name="Hauser F."/>
            <person name="Cazzamali G."/>
            <person name="Williamson M."/>
            <person name="Park Y."/>
            <person name="Li B."/>
            <person name="Tanaka Y."/>
            <person name="Predel R."/>
            <person name="Neupert S."/>
            <person name="Schachtner J."/>
            <person name="Verleyen P."/>
            <person name="Raible F."/>
            <person name="Bork P."/>
            <person name="Friedrich M."/>
            <person name="Walden K.K."/>
            <person name="Robertson H.M."/>
            <person name="Angeli S."/>
            <person name="Foret S."/>
            <person name="Bucher G."/>
            <person name="Schuetz S."/>
            <person name="Maleszka R."/>
            <person name="Wimmer E.A."/>
            <person name="Beeman R.W."/>
            <person name="Lorenzen M."/>
            <person name="Tomoyasu Y."/>
            <person name="Miller S.C."/>
            <person name="Grossmann D."/>
            <person name="Bucher G."/>
        </authorList>
    </citation>
    <scope>NUCLEOTIDE SEQUENCE [LARGE SCALE GENOMIC DNA]</scope>
    <source>
        <strain evidence="13 14">Georgia GA2</strain>
    </source>
</reference>
<dbReference type="GO" id="GO:0006121">
    <property type="term" value="P:mitochondrial electron transport, succinate to ubiquinone"/>
    <property type="evidence" value="ECO:0000318"/>
    <property type="project" value="GO_Central"/>
</dbReference>
<evidence type="ECO:0000313" key="14">
    <source>
        <dbReference type="Proteomes" id="UP000007266"/>
    </source>
</evidence>
<evidence type="ECO:0000256" key="5">
    <source>
        <dbReference type="ARBA" id="ARBA00022792"/>
    </source>
</evidence>
<dbReference type="GO" id="GO:0046872">
    <property type="term" value="F:metal ion binding"/>
    <property type="evidence" value="ECO:0007669"/>
    <property type="project" value="UniProtKB-KW"/>
</dbReference>
<evidence type="ECO:0000313" key="13">
    <source>
        <dbReference type="EMBL" id="EFA07507.1"/>
    </source>
</evidence>
<dbReference type="eggNOG" id="KOG4097">
    <property type="taxonomic scope" value="Eukaryota"/>
</dbReference>
<dbReference type="AlphaFoldDB" id="D6WTA5"/>
<evidence type="ECO:0000256" key="3">
    <source>
        <dbReference type="ARBA" id="ARBA00022448"/>
    </source>
</evidence>
<dbReference type="Proteomes" id="UP000007266">
    <property type="component" value="Linkage group 7"/>
</dbReference>